<evidence type="ECO:0000313" key="18">
    <source>
        <dbReference type="EMBL" id="PNF38912.1"/>
    </source>
</evidence>
<dbReference type="EC" id="3.1.3.62" evidence="4"/>
<keyword evidence="6" id="KW-1003">Cell membrane</keyword>
<dbReference type="Pfam" id="PF00328">
    <property type="entry name" value="His_Phos_2"/>
    <property type="match status" value="1"/>
</dbReference>
<dbReference type="GO" id="GO:0034417">
    <property type="term" value="F:bisphosphoglycerate 3-phosphatase activity"/>
    <property type="evidence" value="ECO:0007669"/>
    <property type="project" value="UniProtKB-EC"/>
</dbReference>
<evidence type="ECO:0000256" key="4">
    <source>
        <dbReference type="ARBA" id="ARBA00013040"/>
    </source>
</evidence>
<evidence type="ECO:0000256" key="2">
    <source>
        <dbReference type="ARBA" id="ARBA00008422"/>
    </source>
</evidence>
<dbReference type="PANTHER" id="PTHR20963:SF8">
    <property type="entry name" value="MULTIPLE INOSITOL POLYPHOSPHATE PHOSPHATASE 1"/>
    <property type="match status" value="1"/>
</dbReference>
<evidence type="ECO:0000256" key="1">
    <source>
        <dbReference type="ARBA" id="ARBA00004236"/>
    </source>
</evidence>
<dbReference type="OrthoDB" id="6509975at2759"/>
<evidence type="ECO:0000256" key="8">
    <source>
        <dbReference type="ARBA" id="ARBA00022801"/>
    </source>
</evidence>
<organism evidence="18 19">
    <name type="scientific">Cryptotermes secundus</name>
    <dbReference type="NCBI Taxonomy" id="105785"/>
    <lineage>
        <taxon>Eukaryota</taxon>
        <taxon>Metazoa</taxon>
        <taxon>Ecdysozoa</taxon>
        <taxon>Arthropoda</taxon>
        <taxon>Hexapoda</taxon>
        <taxon>Insecta</taxon>
        <taxon>Pterygota</taxon>
        <taxon>Neoptera</taxon>
        <taxon>Polyneoptera</taxon>
        <taxon>Dictyoptera</taxon>
        <taxon>Blattodea</taxon>
        <taxon>Blattoidea</taxon>
        <taxon>Termitoidae</taxon>
        <taxon>Kalotermitidae</taxon>
        <taxon>Cryptotermitinae</taxon>
        <taxon>Cryptotermes</taxon>
    </lineage>
</organism>
<keyword evidence="9" id="KW-0472">Membrane</keyword>
<dbReference type="CDD" id="cd07061">
    <property type="entry name" value="HP_HAP_like"/>
    <property type="match status" value="1"/>
</dbReference>
<dbReference type="InterPro" id="IPR029033">
    <property type="entry name" value="His_PPase_superfam"/>
</dbReference>
<dbReference type="Proteomes" id="UP000235965">
    <property type="component" value="Unassembled WGS sequence"/>
</dbReference>
<comment type="catalytic activity">
    <reaction evidence="13">
        <text>1D-myo-inositol 1,2,4,5,6-pentakisphosphate + H2O = 1D-myo-inositol 1,2,5,6-tetrakisphosphate + phosphate</text>
        <dbReference type="Rhea" id="RHEA:77115"/>
        <dbReference type="ChEBI" id="CHEBI:15377"/>
        <dbReference type="ChEBI" id="CHEBI:43474"/>
        <dbReference type="ChEBI" id="CHEBI:57798"/>
        <dbReference type="ChEBI" id="CHEBI:195535"/>
        <dbReference type="EC" id="3.1.3.62"/>
    </reaction>
    <physiologicalReaction direction="left-to-right" evidence="13">
        <dbReference type="Rhea" id="RHEA:77116"/>
    </physiologicalReaction>
</comment>
<evidence type="ECO:0000256" key="17">
    <source>
        <dbReference type="PIRSR" id="PIRSR000894-2"/>
    </source>
</evidence>
<evidence type="ECO:0000256" key="15">
    <source>
        <dbReference type="ARBA" id="ARBA00043832"/>
    </source>
</evidence>
<feature type="disulfide bond" evidence="17">
    <location>
        <begin position="435"/>
        <end position="443"/>
    </location>
</feature>
<dbReference type="SUPFAM" id="SSF53254">
    <property type="entry name" value="Phosphoglycerate mutase-like"/>
    <property type="match status" value="1"/>
</dbReference>
<evidence type="ECO:0000256" key="11">
    <source>
        <dbReference type="ARBA" id="ARBA00031642"/>
    </source>
</evidence>
<gene>
    <name evidence="18" type="primary">Mipp1_15</name>
    <name evidence="18" type="ORF">B7P43_G07446</name>
</gene>
<dbReference type="PANTHER" id="PTHR20963">
    <property type="entry name" value="MULTIPLE INOSITOL POLYPHOSPHATE PHOSPHATASE-RELATED"/>
    <property type="match status" value="1"/>
</dbReference>
<evidence type="ECO:0000256" key="14">
    <source>
        <dbReference type="ARBA" id="ARBA00043691"/>
    </source>
</evidence>
<keyword evidence="19" id="KW-1185">Reference proteome</keyword>
<dbReference type="GO" id="GO:0052745">
    <property type="term" value="F:inositol phosphate phosphatase activity"/>
    <property type="evidence" value="ECO:0007669"/>
    <property type="project" value="TreeGrafter"/>
</dbReference>
<dbReference type="AlphaFoldDB" id="A0A2J7RDK9"/>
<feature type="active site" description="Proton donor" evidence="16">
    <location>
        <position position="362"/>
    </location>
</feature>
<dbReference type="InterPro" id="IPR000560">
    <property type="entry name" value="His_Pase_clade-2"/>
</dbReference>
<dbReference type="GO" id="GO:0003993">
    <property type="term" value="F:acid phosphatase activity"/>
    <property type="evidence" value="ECO:0007669"/>
    <property type="project" value="TreeGrafter"/>
</dbReference>
<evidence type="ECO:0000256" key="16">
    <source>
        <dbReference type="PIRSR" id="PIRSR000894-1"/>
    </source>
</evidence>
<dbReference type="InParanoid" id="A0A2J7RDK9"/>
<comment type="catalytic activity">
    <reaction evidence="15">
        <text>(2R)-2,3-bisphosphoglycerate + H2O = (2R)-2-phosphoglycerate + phosphate</text>
        <dbReference type="Rhea" id="RHEA:27381"/>
        <dbReference type="ChEBI" id="CHEBI:15377"/>
        <dbReference type="ChEBI" id="CHEBI:43474"/>
        <dbReference type="ChEBI" id="CHEBI:58248"/>
        <dbReference type="ChEBI" id="CHEBI:58289"/>
        <dbReference type="EC" id="3.1.3.80"/>
    </reaction>
    <physiologicalReaction direction="left-to-right" evidence="15">
        <dbReference type="Rhea" id="RHEA:27382"/>
    </physiologicalReaction>
</comment>
<evidence type="ECO:0000313" key="19">
    <source>
        <dbReference type="Proteomes" id="UP000235965"/>
    </source>
</evidence>
<keyword evidence="17" id="KW-1015">Disulfide bond</keyword>
<evidence type="ECO:0000256" key="5">
    <source>
        <dbReference type="ARBA" id="ARBA00018097"/>
    </source>
</evidence>
<keyword evidence="10" id="KW-0325">Glycoprotein</keyword>
<proteinExistence type="inferred from homology"/>
<feature type="disulfide bond" evidence="17">
    <location>
        <begin position="82"/>
        <end position="413"/>
    </location>
</feature>
<keyword evidence="7" id="KW-0732">Signal</keyword>
<dbReference type="FunCoup" id="A0A2J7RDK9">
    <property type="interactions" value="122"/>
</dbReference>
<comment type="catalytic activity">
    <reaction evidence="12">
        <text>1D-myo-inositol 1,2,5,6-tetrakisphosphate + H2O = 1D-myo-inositol 1,2,6-trisphosphate + phosphate</text>
        <dbReference type="Rhea" id="RHEA:77119"/>
        <dbReference type="ChEBI" id="CHEBI:15377"/>
        <dbReference type="ChEBI" id="CHEBI:43474"/>
        <dbReference type="ChEBI" id="CHEBI:195535"/>
        <dbReference type="ChEBI" id="CHEBI:195537"/>
        <dbReference type="EC" id="3.1.3.62"/>
    </reaction>
    <physiologicalReaction direction="left-to-right" evidence="12">
        <dbReference type="Rhea" id="RHEA:77120"/>
    </physiologicalReaction>
</comment>
<sequence>MNVRCLGSLVYKTLYRNSSSFLSLHRMLLFILWTALMGPLATVQAKGSCYAYERNPYVLFSTYTPYEFVHENSDDRVDIPKCHPVQFWILSRHGTRYIKEDGIKEMWSLRSLRDEIISNLDKRPSEGRLCTQDVENLKKWTPQAVLTLPNDLTPQGYRDAYYLALRYKSRFPTLLNRSYRPDKFQVQFTDTQRTTLTAFAFIDGIFGSTVDIELPQPLSPDPVLKPSDYCTAWDEDVNHNPDSMKEANAFLYGPEMQSVLQSVSRRLGTNITNENLDNIYTTCRFEKAWHVDSVSPWCAAFTKDELKILEYKEDLESYYKRGFGNEMNKHVGCPLAKDLLDRFSKLENGETQPSGVFYFSHDTDIQLFFTSLGVGKDRINITHSNYATMARRNWRTSLLTPFASNFAAIFFKCDRGEPFRVQFRLQEKLLRLKGCPHNRWGLCDWSVIKKKYGYISDTCDLSFCFKEMTE</sequence>
<dbReference type="InterPro" id="IPR016274">
    <property type="entry name" value="Histidine_acid_Pase_euk"/>
</dbReference>
<protein>
    <recommendedName>
        <fullName evidence="5">Multiple inositol polyphosphate phosphatase 1</fullName>
        <ecNumber evidence="4">3.1.3.62</ecNumber>
        <ecNumber evidence="3">3.1.3.80</ecNumber>
    </recommendedName>
    <alternativeName>
        <fullName evidence="11">2,3-bisphosphoglycerate 3-phosphatase</fullName>
    </alternativeName>
</protein>
<dbReference type="STRING" id="105785.A0A2J7RDK9"/>
<feature type="disulfide bond" evidence="17">
    <location>
        <begin position="283"/>
        <end position="298"/>
    </location>
</feature>
<dbReference type="PIRSF" id="PIRSF000894">
    <property type="entry name" value="Acid_phosphatase"/>
    <property type="match status" value="1"/>
</dbReference>
<dbReference type="EC" id="3.1.3.80" evidence="3"/>
<dbReference type="EMBL" id="NEVH01005288">
    <property type="protein sequence ID" value="PNF38912.1"/>
    <property type="molecule type" value="Genomic_DNA"/>
</dbReference>
<name>A0A2J7RDK9_9NEOP</name>
<accession>A0A2J7RDK9</accession>
<dbReference type="GO" id="GO:0005886">
    <property type="term" value="C:plasma membrane"/>
    <property type="evidence" value="ECO:0007669"/>
    <property type="project" value="UniProtKB-SubCell"/>
</dbReference>
<evidence type="ECO:0000256" key="9">
    <source>
        <dbReference type="ARBA" id="ARBA00023136"/>
    </source>
</evidence>
<feature type="active site" description="Nucleophile" evidence="16">
    <location>
        <position position="93"/>
    </location>
</feature>
<dbReference type="Gene3D" id="3.40.50.1240">
    <property type="entry name" value="Phosphoglycerate mutase-like"/>
    <property type="match status" value="1"/>
</dbReference>
<keyword evidence="8" id="KW-0378">Hydrolase</keyword>
<comment type="similarity">
    <text evidence="2">Belongs to the histidine acid phosphatase family. MINPP1 subfamily.</text>
</comment>
<dbReference type="FunFam" id="3.40.50.1240:FF:000014">
    <property type="entry name" value="Multiple inositol polyphosphate phosphatase 1"/>
    <property type="match status" value="1"/>
</dbReference>
<evidence type="ECO:0000256" key="7">
    <source>
        <dbReference type="ARBA" id="ARBA00022729"/>
    </source>
</evidence>
<evidence type="ECO:0000256" key="12">
    <source>
        <dbReference type="ARBA" id="ARBA00043668"/>
    </source>
</evidence>
<reference evidence="18 19" key="1">
    <citation type="submission" date="2017-12" db="EMBL/GenBank/DDBJ databases">
        <title>Hemimetabolous genomes reveal molecular basis of termite eusociality.</title>
        <authorList>
            <person name="Harrison M.C."/>
            <person name="Jongepier E."/>
            <person name="Robertson H.M."/>
            <person name="Arning N."/>
            <person name="Bitard-Feildel T."/>
            <person name="Chao H."/>
            <person name="Childers C.P."/>
            <person name="Dinh H."/>
            <person name="Doddapaneni H."/>
            <person name="Dugan S."/>
            <person name="Gowin J."/>
            <person name="Greiner C."/>
            <person name="Han Y."/>
            <person name="Hu H."/>
            <person name="Hughes D.S.T."/>
            <person name="Huylmans A.-K."/>
            <person name="Kemena C."/>
            <person name="Kremer L.P.M."/>
            <person name="Lee S.L."/>
            <person name="Lopez-Ezquerra A."/>
            <person name="Mallet L."/>
            <person name="Monroy-Kuhn J.M."/>
            <person name="Moser A."/>
            <person name="Murali S.C."/>
            <person name="Muzny D.M."/>
            <person name="Otani S."/>
            <person name="Piulachs M.-D."/>
            <person name="Poelchau M."/>
            <person name="Qu J."/>
            <person name="Schaub F."/>
            <person name="Wada-Katsumata A."/>
            <person name="Worley K.C."/>
            <person name="Xie Q."/>
            <person name="Ylla G."/>
            <person name="Poulsen M."/>
            <person name="Gibbs R.A."/>
            <person name="Schal C."/>
            <person name="Richards S."/>
            <person name="Belles X."/>
            <person name="Korb J."/>
            <person name="Bornberg-Bauer E."/>
        </authorList>
    </citation>
    <scope>NUCLEOTIDE SEQUENCE [LARGE SCALE GENOMIC DNA]</scope>
    <source>
        <tissue evidence="18">Whole body</tissue>
    </source>
</reference>
<evidence type="ECO:0000256" key="3">
    <source>
        <dbReference type="ARBA" id="ARBA00012976"/>
    </source>
</evidence>
<evidence type="ECO:0000256" key="6">
    <source>
        <dbReference type="ARBA" id="ARBA00022475"/>
    </source>
</evidence>
<evidence type="ECO:0000256" key="13">
    <source>
        <dbReference type="ARBA" id="ARBA00043671"/>
    </source>
</evidence>
<comment type="catalytic activity">
    <reaction evidence="14">
        <text>1D-myo-inositol hexakisphosphate + H2O = 1D-myo-inositol 1,2,4,5,6-pentakisphosphate + phosphate</text>
        <dbReference type="Rhea" id="RHEA:16989"/>
        <dbReference type="ChEBI" id="CHEBI:15377"/>
        <dbReference type="ChEBI" id="CHEBI:43474"/>
        <dbReference type="ChEBI" id="CHEBI:57798"/>
        <dbReference type="ChEBI" id="CHEBI:58130"/>
        <dbReference type="EC" id="3.1.3.62"/>
    </reaction>
    <physiologicalReaction direction="left-to-right" evidence="14">
        <dbReference type="Rhea" id="RHEA:16990"/>
    </physiologicalReaction>
</comment>
<comment type="subcellular location">
    <subcellularLocation>
        <location evidence="1">Cell membrane</location>
    </subcellularLocation>
</comment>
<evidence type="ECO:0000256" key="10">
    <source>
        <dbReference type="ARBA" id="ARBA00023180"/>
    </source>
</evidence>
<comment type="caution">
    <text evidence="18">The sequence shown here is derived from an EMBL/GenBank/DDBJ whole genome shotgun (WGS) entry which is preliminary data.</text>
</comment>